<keyword evidence="1" id="KW-1133">Transmembrane helix</keyword>
<evidence type="ECO:0000256" key="1">
    <source>
        <dbReference type="SAM" id="Phobius"/>
    </source>
</evidence>
<name>A0A9P4P229_9PEZI</name>
<gene>
    <name evidence="2" type="ORF">EJ08DRAFT_656845</name>
</gene>
<dbReference type="EMBL" id="MU007014">
    <property type="protein sequence ID" value="KAF2435221.1"/>
    <property type="molecule type" value="Genomic_DNA"/>
</dbReference>
<evidence type="ECO:0000313" key="3">
    <source>
        <dbReference type="Proteomes" id="UP000800235"/>
    </source>
</evidence>
<reference evidence="2" key="1">
    <citation type="journal article" date="2020" name="Stud. Mycol.">
        <title>101 Dothideomycetes genomes: a test case for predicting lifestyles and emergence of pathogens.</title>
        <authorList>
            <person name="Haridas S."/>
            <person name="Albert R."/>
            <person name="Binder M."/>
            <person name="Bloem J."/>
            <person name="Labutti K."/>
            <person name="Salamov A."/>
            <person name="Andreopoulos B."/>
            <person name="Baker S."/>
            <person name="Barry K."/>
            <person name="Bills G."/>
            <person name="Bluhm B."/>
            <person name="Cannon C."/>
            <person name="Castanera R."/>
            <person name="Culley D."/>
            <person name="Daum C."/>
            <person name="Ezra D."/>
            <person name="Gonzalez J."/>
            <person name="Henrissat B."/>
            <person name="Kuo A."/>
            <person name="Liang C."/>
            <person name="Lipzen A."/>
            <person name="Lutzoni F."/>
            <person name="Magnuson J."/>
            <person name="Mondo S."/>
            <person name="Nolan M."/>
            <person name="Ohm R."/>
            <person name="Pangilinan J."/>
            <person name="Park H.-J."/>
            <person name="Ramirez L."/>
            <person name="Alfaro M."/>
            <person name="Sun H."/>
            <person name="Tritt A."/>
            <person name="Yoshinaga Y."/>
            <person name="Zwiers L.-H."/>
            <person name="Turgeon B."/>
            <person name="Goodwin S."/>
            <person name="Spatafora J."/>
            <person name="Crous P."/>
            <person name="Grigoriev I."/>
        </authorList>
    </citation>
    <scope>NUCLEOTIDE SEQUENCE</scope>
    <source>
        <strain evidence="2">CBS 130266</strain>
    </source>
</reference>
<dbReference type="Proteomes" id="UP000800235">
    <property type="component" value="Unassembled WGS sequence"/>
</dbReference>
<evidence type="ECO:0000313" key="2">
    <source>
        <dbReference type="EMBL" id="KAF2435221.1"/>
    </source>
</evidence>
<proteinExistence type="predicted"/>
<organism evidence="2 3">
    <name type="scientific">Tothia fuscella</name>
    <dbReference type="NCBI Taxonomy" id="1048955"/>
    <lineage>
        <taxon>Eukaryota</taxon>
        <taxon>Fungi</taxon>
        <taxon>Dikarya</taxon>
        <taxon>Ascomycota</taxon>
        <taxon>Pezizomycotina</taxon>
        <taxon>Dothideomycetes</taxon>
        <taxon>Pleosporomycetidae</taxon>
        <taxon>Venturiales</taxon>
        <taxon>Cylindrosympodiaceae</taxon>
        <taxon>Tothia</taxon>
    </lineage>
</organism>
<comment type="caution">
    <text evidence="2">The sequence shown here is derived from an EMBL/GenBank/DDBJ whole genome shotgun (WGS) entry which is preliminary data.</text>
</comment>
<sequence length="308" mass="32918">MSTETRGPETHSETITSWLPVTTAWPLHSGCDQSYWMEIIGAENTILAWDPGYGASVDGSWTSCLPAEATAWWQGVGANSETQIRLGPLVCPEAYYTATTTSENAESTFVACCPSGYSLNSIIKAVRAPGECTSQVTAGQALTYAYRDDSSNWALTTTSLSEPTVLAGVPINGYNFASSTPTTTATAGAQILVAASSSRTTDSKGPLQSVTGFPNLGLEAGAKAGVGVIITLLLIMLFGIAGIFHLRMRRRDGQRILETPEPMAPLMYKENSFEMEHSSVPPKPPAKDQKFVICKSPLATVLERHPTF</sequence>
<dbReference type="OrthoDB" id="4497263at2759"/>
<accession>A0A9P4P229</accession>
<feature type="transmembrane region" description="Helical" evidence="1">
    <location>
        <begin position="224"/>
        <end position="246"/>
    </location>
</feature>
<keyword evidence="1" id="KW-0812">Transmembrane</keyword>
<keyword evidence="1" id="KW-0472">Membrane</keyword>
<dbReference type="AlphaFoldDB" id="A0A9P4P229"/>
<protein>
    <submittedName>
        <fullName evidence="2">Uncharacterized protein</fullName>
    </submittedName>
</protein>
<keyword evidence="3" id="KW-1185">Reference proteome</keyword>